<reference evidence="2 3" key="1">
    <citation type="submission" date="2021-03" db="EMBL/GenBank/DDBJ databases">
        <authorList>
            <person name="Kim M.K."/>
        </authorList>
    </citation>
    <scope>NUCLEOTIDE SEQUENCE [LARGE SCALE GENOMIC DNA]</scope>
    <source>
        <strain evidence="2 3">BT507</strain>
    </source>
</reference>
<evidence type="ECO:0000259" key="1">
    <source>
        <dbReference type="Pfam" id="PF13470"/>
    </source>
</evidence>
<dbReference type="InterPro" id="IPR002716">
    <property type="entry name" value="PIN_dom"/>
</dbReference>
<dbReference type="Pfam" id="PF13470">
    <property type="entry name" value="PIN_3"/>
    <property type="match status" value="1"/>
</dbReference>
<feature type="domain" description="PIN" evidence="1">
    <location>
        <begin position="24"/>
        <end position="67"/>
    </location>
</feature>
<comment type="caution">
    <text evidence="2">The sequence shown here is derived from an EMBL/GenBank/DDBJ whole genome shotgun (WGS) entry which is preliminary data.</text>
</comment>
<sequence length="94" mass="10689">MNYEEIIGLRSSPEVASNFLNALQNFSNVREVIPHYRFQLIPTDQDDEKFADCAVTGQADYLVTEDSHFKALIKIKFPAVRVLSAQEFLSLLPN</sequence>
<evidence type="ECO:0000313" key="2">
    <source>
        <dbReference type="EMBL" id="MBO3271639.1"/>
    </source>
</evidence>
<keyword evidence="3" id="KW-1185">Reference proteome</keyword>
<dbReference type="Proteomes" id="UP000670527">
    <property type="component" value="Unassembled WGS sequence"/>
</dbReference>
<dbReference type="EMBL" id="JAGETX010000007">
    <property type="protein sequence ID" value="MBO3271639.1"/>
    <property type="molecule type" value="Genomic_DNA"/>
</dbReference>
<proteinExistence type="predicted"/>
<dbReference type="RefSeq" id="WP_208307991.1">
    <property type="nucleotide sequence ID" value="NZ_JAGETX010000007.1"/>
</dbReference>
<protein>
    <submittedName>
        <fullName evidence="2">PIN domain-containing protein</fullName>
    </submittedName>
</protein>
<organism evidence="2 3">
    <name type="scientific">Hymenobacter defluvii</name>
    <dbReference type="NCBI Taxonomy" id="2054411"/>
    <lineage>
        <taxon>Bacteria</taxon>
        <taxon>Pseudomonadati</taxon>
        <taxon>Bacteroidota</taxon>
        <taxon>Cytophagia</taxon>
        <taxon>Cytophagales</taxon>
        <taxon>Hymenobacteraceae</taxon>
        <taxon>Hymenobacter</taxon>
    </lineage>
</organism>
<evidence type="ECO:0000313" key="3">
    <source>
        <dbReference type="Proteomes" id="UP000670527"/>
    </source>
</evidence>
<accession>A0ABS3TDC2</accession>
<name>A0ABS3TDC2_9BACT</name>
<gene>
    <name evidence="2" type="ORF">J4D97_13330</name>
</gene>